<dbReference type="PANTHER" id="PTHR43370">
    <property type="entry name" value="SUGAR ABC TRANSPORTER INTEGRAL MEMBRANE PROTEIN-RELATED"/>
    <property type="match status" value="1"/>
</dbReference>
<sequence length="291" mass="30704">MVMATPLIFGTLGEIYVERSGVLNLGIEGMIATGAALGVIGAFAVGNPWGGVALAMIGSGIMALIFGVIAIKFRGMQVPAGLGLFLFGLGFSGIIGSGYVGEKLPYAFSKLSIPILGRIPIIGKFLFNQYPLGYIALILVPVMWFVLFRTKIGLYIRSVGENPAAADSSGISVEKIRFLCVFLGGVLAGLAGAYLSVAWSASWTEGMSAGKGWIVIALTIFALWNPARALLGAWLFGGIFALKYVLQGSGIPTNILDMLPYLLTLIALSLVLAFSERIGAPSALMKPYERE</sequence>
<dbReference type="Proteomes" id="UP000070184">
    <property type="component" value="Unassembled WGS sequence"/>
</dbReference>
<name>A0A133U7S9_9EURY</name>
<proteinExistence type="predicted"/>
<evidence type="ECO:0000256" key="2">
    <source>
        <dbReference type="ARBA" id="ARBA00022475"/>
    </source>
</evidence>
<reference evidence="7 8" key="1">
    <citation type="journal article" date="2016" name="Sci. Rep.">
        <title>Metabolic traits of an uncultured archaeal lineage -MSBL1- from brine pools of the Red Sea.</title>
        <authorList>
            <person name="Mwirichia R."/>
            <person name="Alam I."/>
            <person name="Rashid M."/>
            <person name="Vinu M."/>
            <person name="Ba-Alawi W."/>
            <person name="Anthony Kamau A."/>
            <person name="Kamanda Ngugi D."/>
            <person name="Goker M."/>
            <person name="Klenk H.P."/>
            <person name="Bajic V."/>
            <person name="Stingl U."/>
        </authorList>
    </citation>
    <scope>NUCLEOTIDE SEQUENCE [LARGE SCALE GENOMIC DNA]</scope>
    <source>
        <strain evidence="7">SCGC-AAA259B11</strain>
    </source>
</reference>
<feature type="transmembrane region" description="Helical" evidence="6">
    <location>
        <begin position="258"/>
        <end position="275"/>
    </location>
</feature>
<evidence type="ECO:0000256" key="1">
    <source>
        <dbReference type="ARBA" id="ARBA00004651"/>
    </source>
</evidence>
<feature type="transmembrane region" description="Helical" evidence="6">
    <location>
        <begin position="78"/>
        <end position="100"/>
    </location>
</feature>
<feature type="transmembrane region" description="Helical" evidence="6">
    <location>
        <begin position="178"/>
        <end position="201"/>
    </location>
</feature>
<dbReference type="EMBL" id="LHXK01000009">
    <property type="protein sequence ID" value="KXA90243.1"/>
    <property type="molecule type" value="Genomic_DNA"/>
</dbReference>
<keyword evidence="4 6" id="KW-1133">Transmembrane helix</keyword>
<organism evidence="7 8">
    <name type="scientific">candidate division MSBL1 archaeon SCGC-AAA259B11</name>
    <dbReference type="NCBI Taxonomy" id="1698260"/>
    <lineage>
        <taxon>Archaea</taxon>
        <taxon>Methanobacteriati</taxon>
        <taxon>Methanobacteriota</taxon>
        <taxon>candidate division MSBL1</taxon>
    </lineage>
</organism>
<evidence type="ECO:0008006" key="9">
    <source>
        <dbReference type="Google" id="ProtNLM"/>
    </source>
</evidence>
<feature type="transmembrane region" description="Helical" evidence="6">
    <location>
        <begin position="130"/>
        <end position="148"/>
    </location>
</feature>
<feature type="transmembrane region" description="Helical" evidence="6">
    <location>
        <begin position="21"/>
        <end position="45"/>
    </location>
</feature>
<comment type="caution">
    <text evidence="7">The sequence shown here is derived from an EMBL/GenBank/DDBJ whole genome shotgun (WGS) entry which is preliminary data.</text>
</comment>
<dbReference type="CDD" id="cd06580">
    <property type="entry name" value="TM_PBP1_transp_TpRbsC_like"/>
    <property type="match status" value="1"/>
</dbReference>
<evidence type="ECO:0000256" key="6">
    <source>
        <dbReference type="SAM" id="Phobius"/>
    </source>
</evidence>
<evidence type="ECO:0000256" key="5">
    <source>
        <dbReference type="ARBA" id="ARBA00023136"/>
    </source>
</evidence>
<comment type="subcellular location">
    <subcellularLocation>
        <location evidence="1">Cell membrane</location>
        <topology evidence="1">Multi-pass membrane protein</topology>
    </subcellularLocation>
</comment>
<keyword evidence="8" id="KW-1185">Reference proteome</keyword>
<evidence type="ECO:0000313" key="8">
    <source>
        <dbReference type="Proteomes" id="UP000070184"/>
    </source>
</evidence>
<evidence type="ECO:0000256" key="4">
    <source>
        <dbReference type="ARBA" id="ARBA00022989"/>
    </source>
</evidence>
<accession>A0A133U7S9</accession>
<evidence type="ECO:0000313" key="7">
    <source>
        <dbReference type="EMBL" id="KXA90243.1"/>
    </source>
</evidence>
<dbReference type="Pfam" id="PF02653">
    <property type="entry name" value="BPD_transp_2"/>
    <property type="match status" value="1"/>
</dbReference>
<dbReference type="AlphaFoldDB" id="A0A133U7S9"/>
<evidence type="ECO:0000256" key="3">
    <source>
        <dbReference type="ARBA" id="ARBA00022692"/>
    </source>
</evidence>
<keyword evidence="3 6" id="KW-0812">Transmembrane</keyword>
<gene>
    <name evidence="7" type="ORF">AKJ61_01115</name>
</gene>
<dbReference type="PANTHER" id="PTHR43370:SF2">
    <property type="entry name" value="ABC TRANSPORTER PERMEASE PROTEIN"/>
    <property type="match status" value="1"/>
</dbReference>
<dbReference type="InterPro" id="IPR001851">
    <property type="entry name" value="ABC_transp_permease"/>
</dbReference>
<dbReference type="GO" id="GO:0005886">
    <property type="term" value="C:plasma membrane"/>
    <property type="evidence" value="ECO:0007669"/>
    <property type="project" value="UniProtKB-SubCell"/>
</dbReference>
<dbReference type="GO" id="GO:0022857">
    <property type="term" value="F:transmembrane transporter activity"/>
    <property type="evidence" value="ECO:0007669"/>
    <property type="project" value="InterPro"/>
</dbReference>
<feature type="transmembrane region" description="Helical" evidence="6">
    <location>
        <begin position="51"/>
        <end position="71"/>
    </location>
</feature>
<keyword evidence="5 6" id="KW-0472">Membrane</keyword>
<protein>
    <recommendedName>
        <fullName evidence="9">ABC transporter permease</fullName>
    </recommendedName>
</protein>
<keyword evidence="2" id="KW-1003">Cell membrane</keyword>